<dbReference type="Pfam" id="PF13181">
    <property type="entry name" value="TPR_8"/>
    <property type="match status" value="1"/>
</dbReference>
<name>A0A4P2PX61_SORCE</name>
<gene>
    <name evidence="4" type="ORF">SOCEGT47_015410</name>
</gene>
<dbReference type="PANTHER" id="PTHR44227:SF3">
    <property type="entry name" value="PROTEIN O-MANNOSYL-TRANSFERASE TMTC4"/>
    <property type="match status" value="1"/>
</dbReference>
<evidence type="ECO:0000313" key="4">
    <source>
        <dbReference type="EMBL" id="AUX21063.1"/>
    </source>
</evidence>
<protein>
    <submittedName>
        <fullName evidence="4">Uncharacterized protein</fullName>
    </submittedName>
</protein>
<dbReference type="EMBL" id="CP012670">
    <property type="protein sequence ID" value="AUX21063.1"/>
    <property type="molecule type" value="Genomic_DNA"/>
</dbReference>
<dbReference type="Proteomes" id="UP000295781">
    <property type="component" value="Chromosome"/>
</dbReference>
<feature type="repeat" description="TPR" evidence="3">
    <location>
        <begin position="144"/>
        <end position="177"/>
    </location>
</feature>
<accession>A0A4P2PX61</accession>
<keyword evidence="2 3" id="KW-0802">TPR repeat</keyword>
<dbReference type="AlphaFoldDB" id="A0A4P2PX61"/>
<dbReference type="InterPro" id="IPR052346">
    <property type="entry name" value="O-mannosyl-transferase_TMTC"/>
</dbReference>
<dbReference type="Gene3D" id="1.25.40.10">
    <property type="entry name" value="Tetratricopeptide repeat domain"/>
    <property type="match status" value="2"/>
</dbReference>
<dbReference type="InterPro" id="IPR019734">
    <property type="entry name" value="TPR_rpt"/>
</dbReference>
<evidence type="ECO:0000256" key="3">
    <source>
        <dbReference type="PROSITE-ProRule" id="PRU00339"/>
    </source>
</evidence>
<feature type="repeat" description="TPR" evidence="3">
    <location>
        <begin position="31"/>
        <end position="64"/>
    </location>
</feature>
<keyword evidence="1" id="KW-0677">Repeat</keyword>
<dbReference type="PANTHER" id="PTHR44227">
    <property type="match status" value="1"/>
</dbReference>
<dbReference type="SMART" id="SM00028">
    <property type="entry name" value="TPR"/>
    <property type="match status" value="4"/>
</dbReference>
<dbReference type="SUPFAM" id="SSF48452">
    <property type="entry name" value="TPR-like"/>
    <property type="match status" value="1"/>
</dbReference>
<dbReference type="InterPro" id="IPR013105">
    <property type="entry name" value="TPR_2"/>
</dbReference>
<dbReference type="Pfam" id="PF13432">
    <property type="entry name" value="TPR_16"/>
    <property type="match status" value="2"/>
</dbReference>
<evidence type="ECO:0000313" key="5">
    <source>
        <dbReference type="Proteomes" id="UP000295781"/>
    </source>
</evidence>
<evidence type="ECO:0000256" key="2">
    <source>
        <dbReference type="ARBA" id="ARBA00022803"/>
    </source>
</evidence>
<dbReference type="Pfam" id="PF07719">
    <property type="entry name" value="TPR_2"/>
    <property type="match status" value="1"/>
</dbReference>
<reference evidence="4 5" key="1">
    <citation type="submission" date="2015-09" db="EMBL/GenBank/DDBJ databases">
        <title>Sorangium comparison.</title>
        <authorList>
            <person name="Zaburannyi N."/>
            <person name="Bunk B."/>
            <person name="Overmann J."/>
            <person name="Mueller R."/>
        </authorList>
    </citation>
    <scope>NUCLEOTIDE SEQUENCE [LARGE SCALE GENOMIC DNA]</scope>
    <source>
        <strain evidence="4 5">So ceGT47</strain>
    </source>
</reference>
<feature type="repeat" description="TPR" evidence="3">
    <location>
        <begin position="178"/>
        <end position="211"/>
    </location>
</feature>
<proteinExistence type="predicted"/>
<evidence type="ECO:0000256" key="1">
    <source>
        <dbReference type="ARBA" id="ARBA00022737"/>
    </source>
</evidence>
<dbReference type="InterPro" id="IPR011990">
    <property type="entry name" value="TPR-like_helical_dom_sf"/>
</dbReference>
<dbReference type="PROSITE" id="PS50005">
    <property type="entry name" value="TPR"/>
    <property type="match status" value="3"/>
</dbReference>
<sequence length="263" mass="29016">MSLLSRFAFLPLLPAACGGAQPVAQADETRALAEYDLARDAFQNGRLREALAHVERSLSLDEDNADAAYLGAVVLLGFCASDARSSDCRFDSAEKMARRALDANPEMRDAKNTLGVILVHQGRYDEAIAVLKPLTEDILYASPEKSWGNLGWAYLLEGRNDEAIDALRRAVAAQPLFCVGQYRLGLAYEKRGELDLAREAFTRAVETDQPECRRLQDAFDARARVAERKGLLDEARADLERCREIAATTPVGQRCAAQLRTLQ</sequence>
<organism evidence="4 5">
    <name type="scientific">Sorangium cellulosum</name>
    <name type="common">Polyangium cellulosum</name>
    <dbReference type="NCBI Taxonomy" id="56"/>
    <lineage>
        <taxon>Bacteria</taxon>
        <taxon>Pseudomonadati</taxon>
        <taxon>Myxococcota</taxon>
        <taxon>Polyangia</taxon>
        <taxon>Polyangiales</taxon>
        <taxon>Polyangiaceae</taxon>
        <taxon>Sorangium</taxon>
    </lineage>
</organism>